<dbReference type="AlphaFoldDB" id="A0A382YF19"/>
<feature type="non-terminal residue" evidence="1">
    <location>
        <position position="25"/>
    </location>
</feature>
<organism evidence="1">
    <name type="scientific">marine metagenome</name>
    <dbReference type="NCBI Taxonomy" id="408172"/>
    <lineage>
        <taxon>unclassified sequences</taxon>
        <taxon>metagenomes</taxon>
        <taxon>ecological metagenomes</taxon>
    </lineage>
</organism>
<gene>
    <name evidence="1" type="ORF">METZ01_LOCUS434737</name>
</gene>
<protein>
    <submittedName>
        <fullName evidence="1">Uncharacterized protein</fullName>
    </submittedName>
</protein>
<accession>A0A382YF19</accession>
<name>A0A382YF19_9ZZZZ</name>
<reference evidence="1" key="1">
    <citation type="submission" date="2018-05" db="EMBL/GenBank/DDBJ databases">
        <authorList>
            <person name="Lanie J.A."/>
            <person name="Ng W.-L."/>
            <person name="Kazmierczak K.M."/>
            <person name="Andrzejewski T.M."/>
            <person name="Davidsen T.M."/>
            <person name="Wayne K.J."/>
            <person name="Tettelin H."/>
            <person name="Glass J.I."/>
            <person name="Rusch D."/>
            <person name="Podicherti R."/>
            <person name="Tsui H.-C.T."/>
            <person name="Winkler M.E."/>
        </authorList>
    </citation>
    <scope>NUCLEOTIDE SEQUENCE</scope>
</reference>
<dbReference type="EMBL" id="UINC01175320">
    <property type="protein sequence ID" value="SVD81883.1"/>
    <property type="molecule type" value="Genomic_DNA"/>
</dbReference>
<proteinExistence type="predicted"/>
<evidence type="ECO:0000313" key="1">
    <source>
        <dbReference type="EMBL" id="SVD81883.1"/>
    </source>
</evidence>
<sequence length="25" mass="2945">MDIDNRRMEYYTVSAAIFQGPCRAH</sequence>